<dbReference type="InterPro" id="IPR001829">
    <property type="entry name" value="Pili_assmbl_chaperone_bac"/>
</dbReference>
<dbReference type="GO" id="GO:0071555">
    <property type="term" value="P:cell wall organization"/>
    <property type="evidence" value="ECO:0007669"/>
    <property type="project" value="InterPro"/>
</dbReference>
<evidence type="ECO:0000256" key="3">
    <source>
        <dbReference type="ARBA" id="ARBA00022729"/>
    </source>
</evidence>
<dbReference type="PANTHER" id="PTHR30251:SF2">
    <property type="entry name" value="FIMBRIAL CHAPERONE YADV-RELATED"/>
    <property type="match status" value="1"/>
</dbReference>
<dbReference type="AlphaFoldDB" id="A0AAU7TX59"/>
<accession>A0AAU7TX59</accession>
<keyword evidence="3 6" id="KW-0732">Signal</keyword>
<evidence type="ECO:0000259" key="7">
    <source>
        <dbReference type="Pfam" id="PF00345"/>
    </source>
</evidence>
<dbReference type="SUPFAM" id="SSF49584">
    <property type="entry name" value="Periplasmic chaperone C-domain"/>
    <property type="match status" value="1"/>
</dbReference>
<dbReference type="Pfam" id="PF02753">
    <property type="entry name" value="PapD_C"/>
    <property type="match status" value="1"/>
</dbReference>
<evidence type="ECO:0000256" key="4">
    <source>
        <dbReference type="ARBA" id="ARBA00022764"/>
    </source>
</evidence>
<dbReference type="PRINTS" id="PR00969">
    <property type="entry name" value="CHAPERONPILI"/>
</dbReference>
<sequence length="228" mass="25342">MFKKSLWPLAMALLCLSPMAQSGVQIGGTRLVYDGKNKLAAISVTNPDDRPYLIQSWVSSQEESDTADDTFITTPPLFRLEPHSQNSVRVIYSGHTLPDDQESVHWLNIKIIPTVNRQATNDLVITIKNKMKLFYRPAELSGDPALAFTRLKFRQREGKLAVFNPTPYSVSLYDLTVNGSTMTKPPMVLPSQEIVLGQKVHVGNPVSWRAINDFGGITAEQTLKVGTD</sequence>
<reference evidence="9" key="1">
    <citation type="submission" date="2024-06" db="EMBL/GenBank/DDBJ databases">
        <title>Multiomics insights into the TNT degradation mechanism by Pantoea sp. BJ2 isolated from an ammunition destruction site.</title>
        <authorList>
            <person name="Luo J."/>
        </authorList>
    </citation>
    <scope>NUCLEOTIDE SEQUENCE</scope>
    <source>
        <strain evidence="9">BJ2</strain>
    </source>
</reference>
<dbReference type="PANTHER" id="PTHR30251">
    <property type="entry name" value="PILUS ASSEMBLY CHAPERONE"/>
    <property type="match status" value="1"/>
</dbReference>
<gene>
    <name evidence="9" type="ORF">AAF463_02115</name>
</gene>
<evidence type="ECO:0000256" key="5">
    <source>
        <dbReference type="ARBA" id="ARBA00023186"/>
    </source>
</evidence>
<dbReference type="InterPro" id="IPR016148">
    <property type="entry name" value="Pili_assmbl_chaperone_C"/>
</dbReference>
<dbReference type="Gene3D" id="2.60.40.10">
    <property type="entry name" value="Immunoglobulins"/>
    <property type="match status" value="2"/>
</dbReference>
<evidence type="ECO:0000256" key="1">
    <source>
        <dbReference type="ARBA" id="ARBA00004418"/>
    </source>
</evidence>
<evidence type="ECO:0000256" key="2">
    <source>
        <dbReference type="ARBA" id="ARBA00007399"/>
    </source>
</evidence>
<comment type="subcellular location">
    <subcellularLocation>
        <location evidence="1">Periplasm</location>
    </subcellularLocation>
</comment>
<feature type="domain" description="Pili assembly chaperone C-terminal" evidence="8">
    <location>
        <begin position="163"/>
        <end position="218"/>
    </location>
</feature>
<dbReference type="InterPro" id="IPR013783">
    <property type="entry name" value="Ig-like_fold"/>
</dbReference>
<organism evidence="9">
    <name type="scientific">Pantoea sp. BJ2</name>
    <dbReference type="NCBI Taxonomy" id="3141322"/>
    <lineage>
        <taxon>Bacteria</taxon>
        <taxon>Pseudomonadati</taxon>
        <taxon>Pseudomonadota</taxon>
        <taxon>Gammaproteobacteria</taxon>
        <taxon>Enterobacterales</taxon>
        <taxon>Erwiniaceae</taxon>
        <taxon>Pantoea</taxon>
    </lineage>
</organism>
<name>A0AAU7TX59_9GAMM</name>
<evidence type="ECO:0000256" key="6">
    <source>
        <dbReference type="SAM" id="SignalP"/>
    </source>
</evidence>
<dbReference type="RefSeq" id="WP_101762318.1">
    <property type="nucleotide sequence ID" value="NZ_CP158292.1"/>
</dbReference>
<dbReference type="InterPro" id="IPR008962">
    <property type="entry name" value="PapD-like_sf"/>
</dbReference>
<dbReference type="SUPFAM" id="SSF49354">
    <property type="entry name" value="PapD-like"/>
    <property type="match status" value="1"/>
</dbReference>
<dbReference type="EMBL" id="CP158292">
    <property type="protein sequence ID" value="XBV45153.1"/>
    <property type="molecule type" value="Genomic_DNA"/>
</dbReference>
<keyword evidence="4" id="KW-0574">Periplasm</keyword>
<proteinExistence type="inferred from homology"/>
<dbReference type="GO" id="GO:0030288">
    <property type="term" value="C:outer membrane-bounded periplasmic space"/>
    <property type="evidence" value="ECO:0007669"/>
    <property type="project" value="InterPro"/>
</dbReference>
<feature type="signal peptide" evidence="6">
    <location>
        <begin position="1"/>
        <end position="20"/>
    </location>
</feature>
<dbReference type="Pfam" id="PF00345">
    <property type="entry name" value="PapD_N"/>
    <property type="match status" value="1"/>
</dbReference>
<dbReference type="InterPro" id="IPR036316">
    <property type="entry name" value="Pili_assmbl_chap_C_dom_sf"/>
</dbReference>
<feature type="domain" description="Pili assembly chaperone N-terminal" evidence="7">
    <location>
        <begin position="23"/>
        <end position="140"/>
    </location>
</feature>
<evidence type="ECO:0000313" key="9">
    <source>
        <dbReference type="EMBL" id="XBV45153.1"/>
    </source>
</evidence>
<dbReference type="InterPro" id="IPR016147">
    <property type="entry name" value="Pili_assmbl_chaperone_N"/>
</dbReference>
<comment type="similarity">
    <text evidence="2">Belongs to the periplasmic pilus chaperone family.</text>
</comment>
<keyword evidence="5" id="KW-0143">Chaperone</keyword>
<dbReference type="InterPro" id="IPR050643">
    <property type="entry name" value="Periplasmic_pilus_chap"/>
</dbReference>
<evidence type="ECO:0000259" key="8">
    <source>
        <dbReference type="Pfam" id="PF02753"/>
    </source>
</evidence>
<feature type="chain" id="PRO_5043649987" evidence="6">
    <location>
        <begin position="21"/>
        <end position="228"/>
    </location>
</feature>
<protein>
    <submittedName>
        <fullName evidence="9">Molecular chaperone</fullName>
    </submittedName>
</protein>